<keyword evidence="2" id="KW-1185">Reference proteome</keyword>
<comment type="caution">
    <text evidence="1">The sequence shown here is derived from an EMBL/GenBank/DDBJ whole genome shotgun (WGS) entry which is preliminary data.</text>
</comment>
<name>A0A8X6HHH1_TRICU</name>
<evidence type="ECO:0000313" key="2">
    <source>
        <dbReference type="Proteomes" id="UP000887116"/>
    </source>
</evidence>
<dbReference type="Proteomes" id="UP000887116">
    <property type="component" value="Unassembled WGS sequence"/>
</dbReference>
<protein>
    <submittedName>
        <fullName evidence="1">Uncharacterized protein</fullName>
    </submittedName>
</protein>
<accession>A0A8X6HHH1</accession>
<sequence length="114" mass="13174">MTNRWIPANATNYWKRLCASKVFARPPELRTQIKPGYAIAKHRKDVEDMNELMEPFDGGQIVVPDGDCPYMQVSFLLTEMPSTEYSTPQYIFFNDTTPFEMSILSHELSDAFED</sequence>
<organism evidence="1 2">
    <name type="scientific">Trichonephila clavata</name>
    <name type="common">Joro spider</name>
    <name type="synonym">Nephila clavata</name>
    <dbReference type="NCBI Taxonomy" id="2740835"/>
    <lineage>
        <taxon>Eukaryota</taxon>
        <taxon>Metazoa</taxon>
        <taxon>Ecdysozoa</taxon>
        <taxon>Arthropoda</taxon>
        <taxon>Chelicerata</taxon>
        <taxon>Arachnida</taxon>
        <taxon>Araneae</taxon>
        <taxon>Araneomorphae</taxon>
        <taxon>Entelegynae</taxon>
        <taxon>Araneoidea</taxon>
        <taxon>Nephilidae</taxon>
        <taxon>Trichonephila</taxon>
    </lineage>
</organism>
<evidence type="ECO:0000313" key="1">
    <source>
        <dbReference type="EMBL" id="GFR23897.1"/>
    </source>
</evidence>
<proteinExistence type="predicted"/>
<dbReference type="EMBL" id="BMAO01038297">
    <property type="protein sequence ID" value="GFR23897.1"/>
    <property type="molecule type" value="Genomic_DNA"/>
</dbReference>
<gene>
    <name evidence="1" type="ORF">TNCT_123451</name>
</gene>
<reference evidence="1" key="1">
    <citation type="submission" date="2020-07" db="EMBL/GenBank/DDBJ databases">
        <title>Multicomponent nature underlies the extraordinary mechanical properties of spider dragline silk.</title>
        <authorList>
            <person name="Kono N."/>
            <person name="Nakamura H."/>
            <person name="Mori M."/>
            <person name="Yoshida Y."/>
            <person name="Ohtoshi R."/>
            <person name="Malay A.D."/>
            <person name="Moran D.A.P."/>
            <person name="Tomita M."/>
            <person name="Numata K."/>
            <person name="Arakawa K."/>
        </authorList>
    </citation>
    <scope>NUCLEOTIDE SEQUENCE</scope>
</reference>
<dbReference type="AlphaFoldDB" id="A0A8X6HHH1"/>